<dbReference type="OrthoDB" id="1028014at2759"/>
<reference evidence="9" key="1">
    <citation type="submission" date="2022-01" db="EMBL/GenBank/DDBJ databases">
        <authorList>
            <person name="King R."/>
        </authorList>
    </citation>
    <scope>NUCLEOTIDE SEQUENCE</scope>
</reference>
<dbReference type="Gene3D" id="1.10.220.160">
    <property type="match status" value="1"/>
</dbReference>
<gene>
    <name evidence="9" type="ORF">CHIRRI_LOCUS12015</name>
</gene>
<dbReference type="SUPFAM" id="SSF144232">
    <property type="entry name" value="HIT/MYND zinc finger-like"/>
    <property type="match status" value="1"/>
</dbReference>
<sequence>MDGAKSGFFINLYQNLRNGLKSDEIQAFTNLSNNTERIKFVHNISKIDEKLRLTRHDREQKHRLKSDDEIYFYKDLNCAMGMKNVGNKFFQNQQWNEALNFYNKSYLMIPSESSKDTAILFANRSAVLYHQEQYDAALKEIERAIACGYPTEWMYKLKERKARCYLAKKEHNEALKAFREDVQALDDAKIPLDKKLKLERDAQIMIKMLEKGQTMEQQIKQKQKSKNVKGSTKAKNDEKNAEHFVSDCLGFEYTDEEGRFATAAKDIKLGTYLVQEKPHASCLLQLYSQTHCQYCFKRTNVPISCSSCADVIYCNENCRDKACNTFHKNECGIMQHLWSSGTSITCHMAIRAITQKSLNYFVNMKQELQELRAKVDYSKIDDLSVDDYRRMFVLVTHEKERTFEDVFHRMVMACFLLYCMKLGGFFEGDETEENYYYIGSLIYHNLQVMQFNAHEIAELQFKGKNDTGTSTFIGGGLYPTVAFFNHSCDPGVVRYFNGNIVMVRAIKHISEGSMVAENYGPIFTQMKKEERQSQLQKQYHFTCMCVPCMENWPTFKEMNDSVFRFRCDGLNRTCKSVLEVPLDVNEFMLKCTECGEFTNIMKGLKRVQDTDMLFKTGTRLHEQGDTKNALSKYVEVLDILHQSMVPPFRSYNLAQQGIKRCIMEFGNKVYL</sequence>
<dbReference type="AlphaFoldDB" id="A0A9N9S486"/>
<dbReference type="SUPFAM" id="SSF82199">
    <property type="entry name" value="SET domain"/>
    <property type="match status" value="1"/>
</dbReference>
<dbReference type="SUPFAM" id="SSF48452">
    <property type="entry name" value="TPR-like"/>
    <property type="match status" value="1"/>
</dbReference>
<dbReference type="PANTHER" id="PTHR46165:SF7">
    <property type="entry name" value="SET AND MYND DOMAIN-CONTAINING PROTEIN 4"/>
    <property type="match status" value="1"/>
</dbReference>
<keyword evidence="2" id="KW-0808">Transferase</keyword>
<dbReference type="InterPro" id="IPR011990">
    <property type="entry name" value="TPR-like_helical_dom_sf"/>
</dbReference>
<dbReference type="GO" id="GO:0005634">
    <property type="term" value="C:nucleus"/>
    <property type="evidence" value="ECO:0007669"/>
    <property type="project" value="TreeGrafter"/>
</dbReference>
<evidence type="ECO:0000256" key="4">
    <source>
        <dbReference type="ARBA" id="ARBA00022723"/>
    </source>
</evidence>
<dbReference type="EMBL" id="OU895879">
    <property type="protein sequence ID" value="CAG9809186.1"/>
    <property type="molecule type" value="Genomic_DNA"/>
</dbReference>
<dbReference type="InterPro" id="IPR019734">
    <property type="entry name" value="TPR_rpt"/>
</dbReference>
<dbReference type="GO" id="GO:0042051">
    <property type="term" value="P:compound eye photoreceptor development"/>
    <property type="evidence" value="ECO:0007669"/>
    <property type="project" value="TreeGrafter"/>
</dbReference>
<dbReference type="PANTHER" id="PTHR46165">
    <property type="entry name" value="SET AND MYND DOMAIN-CONTAINING PROTEIN 4"/>
    <property type="match status" value="1"/>
</dbReference>
<evidence type="ECO:0000256" key="1">
    <source>
        <dbReference type="ARBA" id="ARBA00022603"/>
    </source>
</evidence>
<keyword evidence="4" id="KW-0479">Metal-binding</keyword>
<dbReference type="GO" id="GO:0008168">
    <property type="term" value="F:methyltransferase activity"/>
    <property type="evidence" value="ECO:0007669"/>
    <property type="project" value="UniProtKB-KW"/>
</dbReference>
<keyword evidence="1" id="KW-0489">Methyltransferase</keyword>
<dbReference type="Gene3D" id="6.10.140.2220">
    <property type="match status" value="1"/>
</dbReference>
<keyword evidence="10" id="KW-1185">Reference proteome</keyword>
<evidence type="ECO:0000313" key="9">
    <source>
        <dbReference type="EMBL" id="CAG9809186.1"/>
    </source>
</evidence>
<dbReference type="SMART" id="SM00028">
    <property type="entry name" value="TPR"/>
    <property type="match status" value="3"/>
</dbReference>
<reference evidence="9" key="2">
    <citation type="submission" date="2022-10" db="EMBL/GenBank/DDBJ databases">
        <authorList>
            <consortium name="ENA_rothamsted_submissions"/>
            <consortium name="culmorum"/>
            <person name="King R."/>
        </authorList>
    </citation>
    <scope>NUCLEOTIDE SEQUENCE</scope>
</reference>
<dbReference type="InterPro" id="IPR044421">
    <property type="entry name" value="SMYD4_SET"/>
</dbReference>
<dbReference type="InterPro" id="IPR046341">
    <property type="entry name" value="SET_dom_sf"/>
</dbReference>
<feature type="domain" description="MYND-type" evidence="8">
    <location>
        <begin position="292"/>
        <end position="331"/>
    </location>
</feature>
<evidence type="ECO:0000259" key="8">
    <source>
        <dbReference type="Pfam" id="PF01753"/>
    </source>
</evidence>
<keyword evidence="3" id="KW-0949">S-adenosyl-L-methionine</keyword>
<dbReference type="Pfam" id="PF01753">
    <property type="entry name" value="zf-MYND"/>
    <property type="match status" value="1"/>
</dbReference>
<dbReference type="Gene3D" id="1.25.40.10">
    <property type="entry name" value="Tetratricopeptide repeat domain"/>
    <property type="match status" value="1"/>
</dbReference>
<dbReference type="InterPro" id="IPR052097">
    <property type="entry name" value="SET-MYND_domain_protein"/>
</dbReference>
<dbReference type="GO" id="GO:0032259">
    <property type="term" value="P:methylation"/>
    <property type="evidence" value="ECO:0007669"/>
    <property type="project" value="UniProtKB-KW"/>
</dbReference>
<dbReference type="GO" id="GO:0008270">
    <property type="term" value="F:zinc ion binding"/>
    <property type="evidence" value="ECO:0007669"/>
    <property type="project" value="UniProtKB-KW"/>
</dbReference>
<evidence type="ECO:0000256" key="3">
    <source>
        <dbReference type="ARBA" id="ARBA00022691"/>
    </source>
</evidence>
<evidence type="ECO:0000313" key="10">
    <source>
        <dbReference type="Proteomes" id="UP001153620"/>
    </source>
</evidence>
<dbReference type="GO" id="GO:0005737">
    <property type="term" value="C:cytoplasm"/>
    <property type="evidence" value="ECO:0007669"/>
    <property type="project" value="TreeGrafter"/>
</dbReference>
<protein>
    <recommendedName>
        <fullName evidence="8">MYND-type domain-containing protein</fullName>
    </recommendedName>
</protein>
<proteinExistence type="predicted"/>
<accession>A0A9N9S486</accession>
<evidence type="ECO:0000256" key="5">
    <source>
        <dbReference type="ARBA" id="ARBA00022771"/>
    </source>
</evidence>
<evidence type="ECO:0000256" key="7">
    <source>
        <dbReference type="SAM" id="MobiDB-lite"/>
    </source>
</evidence>
<evidence type="ECO:0000256" key="2">
    <source>
        <dbReference type="ARBA" id="ARBA00022679"/>
    </source>
</evidence>
<dbReference type="CDD" id="cd10536">
    <property type="entry name" value="SET_SMYD4"/>
    <property type="match status" value="1"/>
</dbReference>
<keyword evidence="5" id="KW-0863">Zinc-finger</keyword>
<evidence type="ECO:0000256" key="6">
    <source>
        <dbReference type="ARBA" id="ARBA00022833"/>
    </source>
</evidence>
<dbReference type="Proteomes" id="UP001153620">
    <property type="component" value="Chromosome 3"/>
</dbReference>
<feature type="region of interest" description="Disordered" evidence="7">
    <location>
        <begin position="216"/>
        <end position="238"/>
    </location>
</feature>
<organism evidence="9 10">
    <name type="scientific">Chironomus riparius</name>
    <dbReference type="NCBI Taxonomy" id="315576"/>
    <lineage>
        <taxon>Eukaryota</taxon>
        <taxon>Metazoa</taxon>
        <taxon>Ecdysozoa</taxon>
        <taxon>Arthropoda</taxon>
        <taxon>Hexapoda</taxon>
        <taxon>Insecta</taxon>
        <taxon>Pterygota</taxon>
        <taxon>Neoptera</taxon>
        <taxon>Endopterygota</taxon>
        <taxon>Diptera</taxon>
        <taxon>Nematocera</taxon>
        <taxon>Chironomoidea</taxon>
        <taxon>Chironomidae</taxon>
        <taxon>Chironominae</taxon>
        <taxon>Chironomus</taxon>
    </lineage>
</organism>
<dbReference type="Gene3D" id="2.170.270.10">
    <property type="entry name" value="SET domain"/>
    <property type="match status" value="1"/>
</dbReference>
<keyword evidence="6" id="KW-0862">Zinc</keyword>
<dbReference type="InterPro" id="IPR002893">
    <property type="entry name" value="Znf_MYND"/>
</dbReference>
<name>A0A9N9S486_9DIPT</name>
<dbReference type="GO" id="GO:0042826">
    <property type="term" value="F:histone deacetylase binding"/>
    <property type="evidence" value="ECO:0007669"/>
    <property type="project" value="TreeGrafter"/>
</dbReference>